<evidence type="ECO:0000256" key="3">
    <source>
        <dbReference type="SAM" id="Phobius"/>
    </source>
</evidence>
<feature type="region of interest" description="Disordered" evidence="2">
    <location>
        <begin position="503"/>
        <end position="528"/>
    </location>
</feature>
<keyword evidence="3" id="KW-1133">Transmembrane helix</keyword>
<keyword evidence="3" id="KW-0472">Membrane</keyword>
<evidence type="ECO:0000313" key="4">
    <source>
        <dbReference type="EMBL" id="KAF7280527.1"/>
    </source>
</evidence>
<evidence type="ECO:0000313" key="5">
    <source>
        <dbReference type="Proteomes" id="UP000625711"/>
    </source>
</evidence>
<evidence type="ECO:0000256" key="2">
    <source>
        <dbReference type="SAM" id="MobiDB-lite"/>
    </source>
</evidence>
<feature type="transmembrane region" description="Helical" evidence="3">
    <location>
        <begin position="7"/>
        <end position="27"/>
    </location>
</feature>
<feature type="compositionally biased region" description="Low complexity" evidence="2">
    <location>
        <begin position="508"/>
        <end position="517"/>
    </location>
</feature>
<comment type="caution">
    <text evidence="4">The sequence shown here is derived from an EMBL/GenBank/DDBJ whole genome shotgun (WGS) entry which is preliminary data.</text>
</comment>
<reference evidence="4" key="1">
    <citation type="submission" date="2020-08" db="EMBL/GenBank/DDBJ databases">
        <title>Genome sequencing and assembly of the red palm weevil Rhynchophorus ferrugineus.</title>
        <authorList>
            <person name="Dias G.B."/>
            <person name="Bergman C.M."/>
            <person name="Manee M."/>
        </authorList>
    </citation>
    <scope>NUCLEOTIDE SEQUENCE</scope>
    <source>
        <strain evidence="4">AA-2017</strain>
        <tissue evidence="4">Whole larva</tissue>
    </source>
</reference>
<accession>A0A834IVI0</accession>
<feature type="coiled-coil region" evidence="1">
    <location>
        <begin position="201"/>
        <end position="337"/>
    </location>
</feature>
<dbReference type="Proteomes" id="UP000625711">
    <property type="component" value="Unassembled WGS sequence"/>
</dbReference>
<dbReference type="EMBL" id="JAACXV010000287">
    <property type="protein sequence ID" value="KAF7280527.1"/>
    <property type="molecule type" value="Genomic_DNA"/>
</dbReference>
<keyword evidence="3" id="KW-0812">Transmembrane</keyword>
<feature type="transmembrane region" description="Helical" evidence="3">
    <location>
        <begin position="73"/>
        <end position="98"/>
    </location>
</feature>
<dbReference type="OrthoDB" id="6783494at2759"/>
<feature type="region of interest" description="Disordered" evidence="2">
    <location>
        <begin position="445"/>
        <end position="468"/>
    </location>
</feature>
<gene>
    <name evidence="4" type="ORF">GWI33_005772</name>
</gene>
<organism evidence="4 5">
    <name type="scientific">Rhynchophorus ferrugineus</name>
    <name type="common">Red palm weevil</name>
    <name type="synonym">Curculio ferrugineus</name>
    <dbReference type="NCBI Taxonomy" id="354439"/>
    <lineage>
        <taxon>Eukaryota</taxon>
        <taxon>Metazoa</taxon>
        <taxon>Ecdysozoa</taxon>
        <taxon>Arthropoda</taxon>
        <taxon>Hexapoda</taxon>
        <taxon>Insecta</taxon>
        <taxon>Pterygota</taxon>
        <taxon>Neoptera</taxon>
        <taxon>Endopterygota</taxon>
        <taxon>Coleoptera</taxon>
        <taxon>Polyphaga</taxon>
        <taxon>Cucujiformia</taxon>
        <taxon>Curculionidae</taxon>
        <taxon>Dryophthorinae</taxon>
        <taxon>Rhynchophorus</taxon>
    </lineage>
</organism>
<name>A0A834IVI0_RHYFE</name>
<protein>
    <submittedName>
        <fullName evidence="4">Uncharacterized protein</fullName>
    </submittedName>
</protein>
<sequence length="560" mass="64038">MKVCWKALIRYGFIFWLLLCITDFLGITTVHSTRYDLDDLYEKPTAVKSLESRDESRTNKTEYPVVKFGWSLLIWNLLTFCFSLLVCGLMQSVGQTLVGTYKKYRNKYSLLQHQQAHSIYTKTVNASSRIPVIVKNPLMRASDTILTNFETLGKKTIEKSCPNLLMKRSGSNLSCLTEFNGRACRTLFRQDLIKHPGISSIDQLEIRYQQLKDELHRHQTTSLKDHAALSRKVENVTKAKREIEKQLTVMQKENRAAKQQLEEMVQEKAALLKKLENATKEFKSNTRSKKFALAKLEEVTTNVEELRQQLEQVTRDKEILEKKLKLLEVEYNKLHDRYIAAQQMSIARNQDDNLPERDENSQKFPNLTVENLHFSNESALQKTASVLASVSQTEVDMKMIQEKIKQLEKNLENLNISGDGLECYKPVEQFESDLSLSVAEITTDSQQRHANGSLTTFSGYSSNNSPRPNIWTQRVAELIGKNRNQFAKIQVLANQMQQKAKVLSGIKQSGDSSAEESSQSDEREPKRLVSSSIAFKNFLKSLNGLETVNKTQSPPHGIFK</sequence>
<dbReference type="AlphaFoldDB" id="A0A834IVI0"/>
<keyword evidence="1" id="KW-0175">Coiled coil</keyword>
<proteinExistence type="predicted"/>
<keyword evidence="5" id="KW-1185">Reference proteome</keyword>
<evidence type="ECO:0000256" key="1">
    <source>
        <dbReference type="SAM" id="Coils"/>
    </source>
</evidence>
<feature type="coiled-coil region" evidence="1">
    <location>
        <begin position="390"/>
        <end position="417"/>
    </location>
</feature>